<gene>
    <name evidence="1" type="ORF">DPMN_032100</name>
</gene>
<reference evidence="1" key="2">
    <citation type="submission" date="2020-11" db="EMBL/GenBank/DDBJ databases">
        <authorList>
            <person name="McCartney M.A."/>
            <person name="Auch B."/>
            <person name="Kono T."/>
            <person name="Mallez S."/>
            <person name="Becker A."/>
            <person name="Gohl D.M."/>
            <person name="Silverstein K.A.T."/>
            <person name="Koren S."/>
            <person name="Bechman K.B."/>
            <person name="Herman A."/>
            <person name="Abrahante J.E."/>
            <person name="Garbe J."/>
        </authorList>
    </citation>
    <scope>NUCLEOTIDE SEQUENCE</scope>
    <source>
        <strain evidence="1">Duluth1</strain>
        <tissue evidence="1">Whole animal</tissue>
    </source>
</reference>
<sequence>MYAACMYRWRVGILGFLELVHSHVWRRDQQTLPRVYQPNTLPLWTAVLWTQR</sequence>
<reference evidence="1" key="1">
    <citation type="journal article" date="2019" name="bioRxiv">
        <title>The Genome of the Zebra Mussel, Dreissena polymorpha: A Resource for Invasive Species Research.</title>
        <authorList>
            <person name="McCartney M.A."/>
            <person name="Auch B."/>
            <person name="Kono T."/>
            <person name="Mallez S."/>
            <person name="Zhang Y."/>
            <person name="Obille A."/>
            <person name="Becker A."/>
            <person name="Abrahante J.E."/>
            <person name="Garbe J."/>
            <person name="Badalamenti J.P."/>
            <person name="Herman A."/>
            <person name="Mangelson H."/>
            <person name="Liachko I."/>
            <person name="Sullivan S."/>
            <person name="Sone E.D."/>
            <person name="Koren S."/>
            <person name="Silverstein K.A.T."/>
            <person name="Beckman K.B."/>
            <person name="Gohl D.M."/>
        </authorList>
    </citation>
    <scope>NUCLEOTIDE SEQUENCE</scope>
    <source>
        <strain evidence="1">Duluth1</strain>
        <tissue evidence="1">Whole animal</tissue>
    </source>
</reference>
<protein>
    <submittedName>
        <fullName evidence="1">Uncharacterized protein</fullName>
    </submittedName>
</protein>
<dbReference type="AlphaFoldDB" id="A0A9D4M343"/>
<dbReference type="EMBL" id="JAIWYP010000002">
    <property type="protein sequence ID" value="KAH3868945.1"/>
    <property type="molecule type" value="Genomic_DNA"/>
</dbReference>
<organism evidence="1 2">
    <name type="scientific">Dreissena polymorpha</name>
    <name type="common">Zebra mussel</name>
    <name type="synonym">Mytilus polymorpha</name>
    <dbReference type="NCBI Taxonomy" id="45954"/>
    <lineage>
        <taxon>Eukaryota</taxon>
        <taxon>Metazoa</taxon>
        <taxon>Spiralia</taxon>
        <taxon>Lophotrochozoa</taxon>
        <taxon>Mollusca</taxon>
        <taxon>Bivalvia</taxon>
        <taxon>Autobranchia</taxon>
        <taxon>Heteroconchia</taxon>
        <taxon>Euheterodonta</taxon>
        <taxon>Imparidentia</taxon>
        <taxon>Neoheterodontei</taxon>
        <taxon>Myida</taxon>
        <taxon>Dreissenoidea</taxon>
        <taxon>Dreissenidae</taxon>
        <taxon>Dreissena</taxon>
    </lineage>
</organism>
<keyword evidence="2" id="KW-1185">Reference proteome</keyword>
<dbReference type="Proteomes" id="UP000828390">
    <property type="component" value="Unassembled WGS sequence"/>
</dbReference>
<proteinExistence type="predicted"/>
<name>A0A9D4M343_DREPO</name>
<evidence type="ECO:0000313" key="2">
    <source>
        <dbReference type="Proteomes" id="UP000828390"/>
    </source>
</evidence>
<comment type="caution">
    <text evidence="1">The sequence shown here is derived from an EMBL/GenBank/DDBJ whole genome shotgun (WGS) entry which is preliminary data.</text>
</comment>
<evidence type="ECO:0000313" key="1">
    <source>
        <dbReference type="EMBL" id="KAH3868945.1"/>
    </source>
</evidence>
<accession>A0A9D4M343</accession>